<dbReference type="EMBL" id="AP012337">
    <property type="protein sequence ID" value="BAM00708.1"/>
    <property type="molecule type" value="Genomic_DNA"/>
</dbReference>
<dbReference type="STRING" id="926550.CLDAP_26680"/>
<evidence type="ECO:0000313" key="4">
    <source>
        <dbReference type="Proteomes" id="UP000007880"/>
    </source>
</evidence>
<evidence type="ECO:0000313" key="3">
    <source>
        <dbReference type="EMBL" id="BAM00708.1"/>
    </source>
</evidence>
<accession>I0I620</accession>
<organism evidence="3 4">
    <name type="scientific">Caldilinea aerophila (strain DSM 14535 / JCM 11387 / NBRC 104270 / STL-6-O1)</name>
    <dbReference type="NCBI Taxonomy" id="926550"/>
    <lineage>
        <taxon>Bacteria</taxon>
        <taxon>Bacillati</taxon>
        <taxon>Chloroflexota</taxon>
        <taxon>Caldilineae</taxon>
        <taxon>Caldilineales</taxon>
        <taxon>Caldilineaceae</taxon>
        <taxon>Caldilinea</taxon>
    </lineage>
</organism>
<keyword evidence="2" id="KW-0812">Transmembrane</keyword>
<feature type="transmembrane region" description="Helical" evidence="2">
    <location>
        <begin position="42"/>
        <end position="60"/>
    </location>
</feature>
<keyword evidence="4" id="KW-1185">Reference proteome</keyword>
<gene>
    <name evidence="3" type="ordered locus">CLDAP_26680</name>
</gene>
<dbReference type="KEGG" id="cap:CLDAP_26680"/>
<dbReference type="RefSeq" id="WP_014433937.1">
    <property type="nucleotide sequence ID" value="NC_017079.1"/>
</dbReference>
<proteinExistence type="predicted"/>
<reference evidence="3 4" key="1">
    <citation type="submission" date="2012-02" db="EMBL/GenBank/DDBJ databases">
        <title>Complete genome sequence of Caldilinea aerophila DSM 14535 (= NBRC 102666).</title>
        <authorList>
            <person name="Oguchi A."/>
            <person name="Hosoyama A."/>
            <person name="Sekine M."/>
            <person name="Fukai R."/>
            <person name="Kato Y."/>
            <person name="Nakamura S."/>
            <person name="Hanada S."/>
            <person name="Yamazaki S."/>
            <person name="Fujita N."/>
        </authorList>
    </citation>
    <scope>NUCLEOTIDE SEQUENCE [LARGE SCALE GENOMIC DNA]</scope>
    <source>
        <strain evidence="4">DSM 14535 / JCM 11387 / NBRC 104270 / STL-6-O1</strain>
    </source>
</reference>
<dbReference type="AlphaFoldDB" id="I0I620"/>
<name>I0I620_CALAS</name>
<dbReference type="Proteomes" id="UP000007880">
    <property type="component" value="Chromosome"/>
</dbReference>
<keyword evidence="2" id="KW-0472">Membrane</keyword>
<feature type="transmembrane region" description="Helical" evidence="2">
    <location>
        <begin position="6"/>
        <end position="30"/>
    </location>
</feature>
<feature type="transmembrane region" description="Helical" evidence="2">
    <location>
        <begin position="80"/>
        <end position="99"/>
    </location>
</feature>
<protein>
    <submittedName>
        <fullName evidence="3">Uncharacterized protein</fullName>
    </submittedName>
</protein>
<feature type="region of interest" description="Disordered" evidence="1">
    <location>
        <begin position="278"/>
        <end position="305"/>
    </location>
</feature>
<sequence>MSGAGEGFWIFVGLLVMVLVGVFAAYVLGFTFRLVKQEKRLVIYRLGVFYKLAGPGLVALNRHTDTVEREITVRSDQKEYVVGPYFMHGVPFSYVLLLWRRVDLVKAAGGDLKKLAALAQYDDEQREMQIRNKLHEAFLKWVPQIEKAHKLKGDSFAEKLMPIFPGEPECERLFQCVLQELQKTLPTIGVFPDMQQSSVLTIKNIIVPPEVSAGFSDARSLALLREQFPGLSEDMLLHAHALNKGVHPRMTRLYMEGEGGVVSSVRLDDEGEIKAARVMPTPLEDQPSAPPRYEGEPVLSDDDLNEAEWKILKSIPRAKTGS</sequence>
<evidence type="ECO:0000256" key="2">
    <source>
        <dbReference type="SAM" id="Phobius"/>
    </source>
</evidence>
<keyword evidence="2" id="KW-1133">Transmembrane helix</keyword>
<dbReference type="HOGENOM" id="CLU_862451_0_0_0"/>
<evidence type="ECO:0000256" key="1">
    <source>
        <dbReference type="SAM" id="MobiDB-lite"/>
    </source>
</evidence>